<dbReference type="AlphaFoldDB" id="A0A8J4YLN0"/>
<accession>A0A8J4YLN0</accession>
<dbReference type="Proteomes" id="UP000770661">
    <property type="component" value="Unassembled WGS sequence"/>
</dbReference>
<evidence type="ECO:0000313" key="1">
    <source>
        <dbReference type="EMBL" id="KAG0725904.1"/>
    </source>
</evidence>
<comment type="caution">
    <text evidence="1">The sequence shown here is derived from an EMBL/GenBank/DDBJ whole genome shotgun (WGS) entry which is preliminary data.</text>
</comment>
<name>A0A8J4YLN0_CHIOP</name>
<keyword evidence="2" id="KW-1185">Reference proteome</keyword>
<protein>
    <submittedName>
        <fullName evidence="1">Uncharacterized protein</fullName>
    </submittedName>
</protein>
<evidence type="ECO:0000313" key="2">
    <source>
        <dbReference type="Proteomes" id="UP000770661"/>
    </source>
</evidence>
<proteinExistence type="predicted"/>
<reference evidence="1" key="1">
    <citation type="submission" date="2020-07" db="EMBL/GenBank/DDBJ databases">
        <title>The High-quality genome of the commercially important snow crab, Chionoecetes opilio.</title>
        <authorList>
            <person name="Jeong J.-H."/>
            <person name="Ryu S."/>
        </authorList>
    </citation>
    <scope>NUCLEOTIDE SEQUENCE</scope>
    <source>
        <strain evidence="1">MADBK_172401_WGS</strain>
        <tissue evidence="1">Digestive gland</tissue>
    </source>
</reference>
<organism evidence="1 2">
    <name type="scientific">Chionoecetes opilio</name>
    <name type="common">Atlantic snow crab</name>
    <name type="synonym">Cancer opilio</name>
    <dbReference type="NCBI Taxonomy" id="41210"/>
    <lineage>
        <taxon>Eukaryota</taxon>
        <taxon>Metazoa</taxon>
        <taxon>Ecdysozoa</taxon>
        <taxon>Arthropoda</taxon>
        <taxon>Crustacea</taxon>
        <taxon>Multicrustacea</taxon>
        <taxon>Malacostraca</taxon>
        <taxon>Eumalacostraca</taxon>
        <taxon>Eucarida</taxon>
        <taxon>Decapoda</taxon>
        <taxon>Pleocyemata</taxon>
        <taxon>Brachyura</taxon>
        <taxon>Eubrachyura</taxon>
        <taxon>Majoidea</taxon>
        <taxon>Majidae</taxon>
        <taxon>Chionoecetes</taxon>
    </lineage>
</organism>
<dbReference type="EMBL" id="JACEEZ010005081">
    <property type="protein sequence ID" value="KAG0725904.1"/>
    <property type="molecule type" value="Genomic_DNA"/>
</dbReference>
<gene>
    <name evidence="1" type="ORF">GWK47_004509</name>
</gene>
<sequence>MERLLQRHPAVIPEARAYAGRLYSHIHRERSDRHNTVIRINQHCRASPPGARDGKSPFSPDKTQAVLIFPPGQDAVNWDQHAILLEGRKIHLQEQSKFRGGVLLWPHIHQPRKKVARMLPGKMSCIRRVAHLLDAQGVGTLYKSQVRSLMEYSPPAWSSRPRHYLRLLDFGFKPEAPRAGPAEAP</sequence>